<dbReference type="Gene3D" id="2.120.10.30">
    <property type="entry name" value="TolB, C-terminal domain"/>
    <property type="match status" value="2"/>
</dbReference>
<organism evidence="5 6">
    <name type="scientific">Microlunatus kandeliicorticis</name>
    <dbReference type="NCBI Taxonomy" id="1759536"/>
    <lineage>
        <taxon>Bacteria</taxon>
        <taxon>Bacillati</taxon>
        <taxon>Actinomycetota</taxon>
        <taxon>Actinomycetes</taxon>
        <taxon>Propionibacteriales</taxon>
        <taxon>Propionibacteriaceae</taxon>
        <taxon>Microlunatus</taxon>
    </lineage>
</organism>
<dbReference type="InterPro" id="IPR029058">
    <property type="entry name" value="AB_hydrolase_fold"/>
</dbReference>
<dbReference type="SUPFAM" id="SSF53474">
    <property type="entry name" value="alpha/beta-Hydrolases"/>
    <property type="match status" value="1"/>
</dbReference>
<keyword evidence="5" id="KW-0031">Aminopeptidase</keyword>
<evidence type="ECO:0000313" key="5">
    <source>
        <dbReference type="EMBL" id="MBA8794100.1"/>
    </source>
</evidence>
<evidence type="ECO:0000256" key="3">
    <source>
        <dbReference type="SAM" id="MobiDB-lite"/>
    </source>
</evidence>
<protein>
    <submittedName>
        <fullName evidence="5">Dipeptidyl aminopeptidase/acylaminoacyl peptidase</fullName>
    </submittedName>
</protein>
<accession>A0A7W3P5Q1</accession>
<gene>
    <name evidence="5" type="ORF">FHX74_001705</name>
</gene>
<comment type="caution">
    <text evidence="5">The sequence shown here is derived from an EMBL/GenBank/DDBJ whole genome shotgun (WGS) entry which is preliminary data.</text>
</comment>
<dbReference type="Pfam" id="PF07676">
    <property type="entry name" value="PD40"/>
    <property type="match status" value="2"/>
</dbReference>
<keyword evidence="2" id="KW-0720">Serine protease</keyword>
<dbReference type="AlphaFoldDB" id="A0A7W3P5Q1"/>
<dbReference type="InterPro" id="IPR011042">
    <property type="entry name" value="6-blade_b-propeller_TolB-like"/>
</dbReference>
<dbReference type="Proteomes" id="UP000523079">
    <property type="component" value="Unassembled WGS sequence"/>
</dbReference>
<evidence type="ECO:0000313" key="6">
    <source>
        <dbReference type="Proteomes" id="UP000523079"/>
    </source>
</evidence>
<evidence type="ECO:0000256" key="1">
    <source>
        <dbReference type="ARBA" id="ARBA00022801"/>
    </source>
</evidence>
<dbReference type="Pfam" id="PF00326">
    <property type="entry name" value="Peptidase_S9"/>
    <property type="match status" value="1"/>
</dbReference>
<reference evidence="5 6" key="1">
    <citation type="submission" date="2020-07" db="EMBL/GenBank/DDBJ databases">
        <title>Sequencing the genomes of 1000 actinobacteria strains.</title>
        <authorList>
            <person name="Klenk H.-P."/>
        </authorList>
    </citation>
    <scope>NUCLEOTIDE SEQUENCE [LARGE SCALE GENOMIC DNA]</scope>
    <source>
        <strain evidence="5 6">DSM 100723</strain>
    </source>
</reference>
<dbReference type="GO" id="GO:0004177">
    <property type="term" value="F:aminopeptidase activity"/>
    <property type="evidence" value="ECO:0007669"/>
    <property type="project" value="UniProtKB-KW"/>
</dbReference>
<evidence type="ECO:0000259" key="4">
    <source>
        <dbReference type="Pfam" id="PF00326"/>
    </source>
</evidence>
<keyword evidence="6" id="KW-1185">Reference proteome</keyword>
<name>A0A7W3P5Q1_9ACTN</name>
<dbReference type="GO" id="GO:0006508">
    <property type="term" value="P:proteolysis"/>
    <property type="evidence" value="ECO:0007669"/>
    <property type="project" value="InterPro"/>
</dbReference>
<sequence>MDATADRSPASGPGRLTPDLISTTWEPTVVRLSRDGGRVVWAAAPHGRTGEHPESGLWTASVADPDSARRLTRGGNDTAPRWSPDGSRIAFLSDRAERGTAGLYLIDPDGGEAEPLVVRSRAVETIAWSPDGSALALAVPADPDDEDQRREKERDDAIVSGERLARNQLLTVPVTGGDPVVLPVGDLHPTVLAWSPDGSRIAFIARPEPELDLSTDAAVYLVAADPGQPGGTPQVERVGAAPWAEDLCWTADGTELLVLGRQATSLQSSATVWTMPAAAGSTGRVLGPRIEEPLCALGVRSPGPGAPAPAVITIADGIETRLEWRGDGPDATTTLWESDGEILDVDVAMTADGPVLAALVHAGSGPLEVWAGVPGDLRQLSDHHAAWSGITFGAVQELISRTDDGWELHSVVVLPTGGRPGPHPTVVLPHGGPYWRMARNLHCAWHDWSQLLAAAGYAVLLPNFRGGSGHGNAFASAVLGDPGVEFDDVEAVIASAVEAGITDPERLGIGGWSNGGFLTAWAVTHSTRFRAAVMGAGVSSWPAMVMTSDVPTFSADVAGAAPWSDQPGHSLEHSPIARATQVTTPLLMLHGQEDVRVPLSQSIGMQRALRGRDLPVQLVVYPREPHGIEEHRHQVDLMTRVVDWFTTHLPV</sequence>
<keyword evidence="5" id="KW-0645">Protease</keyword>
<dbReference type="InterPro" id="IPR011659">
    <property type="entry name" value="WD40"/>
</dbReference>
<dbReference type="PANTHER" id="PTHR42776">
    <property type="entry name" value="SERINE PEPTIDASE S9 FAMILY MEMBER"/>
    <property type="match status" value="1"/>
</dbReference>
<evidence type="ECO:0000256" key="2">
    <source>
        <dbReference type="ARBA" id="ARBA00022825"/>
    </source>
</evidence>
<proteinExistence type="predicted"/>
<dbReference type="GO" id="GO:0004252">
    <property type="term" value="F:serine-type endopeptidase activity"/>
    <property type="evidence" value="ECO:0007669"/>
    <property type="project" value="TreeGrafter"/>
</dbReference>
<dbReference type="RefSeq" id="WP_182559618.1">
    <property type="nucleotide sequence ID" value="NZ_JACGWT010000002.1"/>
</dbReference>
<dbReference type="EMBL" id="JACGWT010000002">
    <property type="protein sequence ID" value="MBA8794100.1"/>
    <property type="molecule type" value="Genomic_DNA"/>
</dbReference>
<keyword evidence="1" id="KW-0378">Hydrolase</keyword>
<feature type="domain" description="Peptidase S9 prolyl oligopeptidase catalytic" evidence="4">
    <location>
        <begin position="450"/>
        <end position="649"/>
    </location>
</feature>
<dbReference type="PANTHER" id="PTHR42776:SF27">
    <property type="entry name" value="DIPEPTIDYL PEPTIDASE FAMILY MEMBER 6"/>
    <property type="match status" value="1"/>
</dbReference>
<feature type="region of interest" description="Disordered" evidence="3">
    <location>
        <begin position="1"/>
        <end position="22"/>
    </location>
</feature>
<feature type="region of interest" description="Disordered" evidence="3">
    <location>
        <begin position="67"/>
        <end position="86"/>
    </location>
</feature>
<dbReference type="SUPFAM" id="SSF82171">
    <property type="entry name" value="DPP6 N-terminal domain-like"/>
    <property type="match status" value="1"/>
</dbReference>
<dbReference type="Gene3D" id="3.40.50.1820">
    <property type="entry name" value="alpha/beta hydrolase"/>
    <property type="match status" value="1"/>
</dbReference>
<dbReference type="InterPro" id="IPR001375">
    <property type="entry name" value="Peptidase_S9_cat"/>
</dbReference>